<keyword evidence="9" id="KW-0378">Hydrolase</keyword>
<dbReference type="Pfam" id="PF00078">
    <property type="entry name" value="RVT_1"/>
    <property type="match status" value="1"/>
</dbReference>
<evidence type="ECO:0000259" key="17">
    <source>
        <dbReference type="PROSITE" id="PS50878"/>
    </source>
</evidence>
<dbReference type="InterPro" id="IPR025724">
    <property type="entry name" value="GAG-pre-integrase_dom"/>
</dbReference>
<evidence type="ECO:0000256" key="8">
    <source>
        <dbReference type="ARBA" id="ARBA00022759"/>
    </source>
</evidence>
<dbReference type="InterPro" id="IPR041373">
    <property type="entry name" value="RT_RNaseH"/>
</dbReference>
<keyword evidence="2" id="KW-0645">Protease</keyword>
<reference evidence="19" key="2">
    <citation type="submission" date="2022-01" db="EMBL/GenBank/DDBJ databases">
        <authorList>
            <person name="Yamashiro T."/>
            <person name="Shiraishi A."/>
            <person name="Satake H."/>
            <person name="Nakayama K."/>
        </authorList>
    </citation>
    <scope>NUCLEOTIDE SEQUENCE</scope>
</reference>
<dbReference type="Proteomes" id="UP001151760">
    <property type="component" value="Unassembled WGS sequence"/>
</dbReference>
<proteinExistence type="predicted"/>
<feature type="region of interest" description="Disordered" evidence="16">
    <location>
        <begin position="1245"/>
        <end position="1342"/>
    </location>
</feature>
<dbReference type="InterPro" id="IPR021109">
    <property type="entry name" value="Peptidase_aspartic_dom_sf"/>
</dbReference>
<sequence length="1622" mass="185391">MITNNNRIEGKKPSGLMLSPQLKTVGVSSDQELQKQRASHWKQPTTSIRNLSCLRRERALQKSVLKSKQQCPRKRADKSFVSIPLASMLNIPPITLDTTCDIEMANGNLVGTNTVIQGCTLILLNQPFEVDLMPIKLGSFDVVIGMDWLSKYHARIICDEKVVHIPIDGETLIIREEVREKQLEDIPLVREFLEVFLENLPGLPPVLQVEFQIDLMHGAAPVARATYKDGSFRMCIDYRELNKLTVKNRYPLPRIDDLFNQLQGLSTCSKIDLRSGYHQLRVRDEDIPKTAFRMRYGHYEFQVMPFGLTNAPAVFMDLMNRVCKPYLDKFVIVFIDDILIYSRNKEEHENHLRIILELLKKEKLYAKFSKCDFWISTVQFLGHVIDSRGIHVDPAKIEAVKDWASPTTPTEIRQFLGLAGYYRRFIEGFSKIAKPLTELTQKNKKYIWGENQESAFQLLKQKLCEAPILALPEGNNDFVVYCDASLQGLGAVLMQREKVIAYASRQLKPHEENYTTHDLELGAVVFALKIWRHYLYGTKCTVFTDHKSLQHILDQKELNMRQRRWLELLADYDCEIRYHPGKANVVADALSRKERIKPLRVRALVMTLHPKLPSQILKAQTKAIKEENIEVENLRGMDKAFEVRPNGTRCIKNQSWLPLFGGFRDLIMHESHKSKYSIHPGSDKMYQDLKKLYWWPNMKAIIAEYVGKCLTCSRVKAECQKPSGLLIQPEIPTWKWERITMDFVTKLPKTSSEHDTIWVIVDHLTKSAHFIPTRETDSLETLTRLYIKEIVSRHGVPISIISDHNSHFTSRFWQSMQSALGTQLDMSTTYHPETDEQSERTIQTLEDMLRACVIDFGKGWERHLPLILKRVGLVAYILELPEELSNVHSTFYVSNLKKCLSDESLVIPMKELRLDDKLNFVEEPIEIMDREVKQLRQSRIPIVKDQGIFDSGCSRHMTGNKSFLTDYQEINGGFVAFGGSLKGGKITGKSKIRTGKLDFEDTECLVLSPDFKLLDESQVLLKVPRHDNMYNFDLKNVVPSGGLTCLFAMATIDESNLWHRRLGYINFKTMNKLVRGNLFCGMKGIKREFSVARTPQQNKVAERKNRTLIEAARTIGITPNLDFMRPFGCHVTILNTLDHLGKFEGKADEGFLVGYSVYSKAFRVFNTRTRKVEENMHIKFIENKSNVAGSGPECLFDIDSLTKSMNYEPVTAGNQTNGDACIETNVNAGKARPEKASDHEYIMLPFMPSNSPLSSSTQSSDDKDTDEVPYNGDEGVPFMPSNSPLSLSTQSSDDKDINEVPCNGDEGVNKGDRIDDQEKTDSSTQDVNTAGPNINTANANINTGSPNINIVSSNDPSMPSLEELGYLIDKLKKGDSSFADPRLVKQWQEEVLQFKLQKVWTLVDLLNGKRAIGTKWVFRNKKDERGIVVRNKARLVAQGYTQEEGIDYDERRCMCVNLLVLKIPIPDKVYKVEKALYGLHQAPRAWYETLSTYLLENGFRRGIINKTLFIKKDKGDILLVQVMQRDDGIFISQDKYVADILKKFDFSSVKTASIPMELNKALTRIQRLKENVHLFRSMIRSYDYFNTASSLRHEDIMFAVCAYARFQVTPYSLTSSCSEEDL</sequence>
<evidence type="ECO:0000256" key="13">
    <source>
        <dbReference type="ARBA" id="ARBA00022932"/>
    </source>
</evidence>
<dbReference type="CDD" id="cd09274">
    <property type="entry name" value="RNase_HI_RT_Ty3"/>
    <property type="match status" value="1"/>
</dbReference>
<dbReference type="CDD" id="cd00303">
    <property type="entry name" value="retropepsin_like"/>
    <property type="match status" value="1"/>
</dbReference>
<dbReference type="InterPro" id="IPR043128">
    <property type="entry name" value="Rev_trsase/Diguanyl_cyclase"/>
</dbReference>
<evidence type="ECO:0000259" key="18">
    <source>
        <dbReference type="PROSITE" id="PS50994"/>
    </source>
</evidence>
<evidence type="ECO:0000256" key="5">
    <source>
        <dbReference type="ARBA" id="ARBA00022722"/>
    </source>
</evidence>
<evidence type="ECO:0000256" key="3">
    <source>
        <dbReference type="ARBA" id="ARBA00022679"/>
    </source>
</evidence>
<dbReference type="Pfam" id="PF17921">
    <property type="entry name" value="Integrase_H2C2"/>
    <property type="match status" value="1"/>
</dbReference>
<name>A0ABQ5EVS9_9ASTR</name>
<evidence type="ECO:0000256" key="12">
    <source>
        <dbReference type="ARBA" id="ARBA00022918"/>
    </source>
</evidence>
<dbReference type="InterPro" id="IPR000477">
    <property type="entry name" value="RT_dom"/>
</dbReference>
<dbReference type="SUPFAM" id="SSF53098">
    <property type="entry name" value="Ribonuclease H-like"/>
    <property type="match status" value="2"/>
</dbReference>
<evidence type="ECO:0000256" key="15">
    <source>
        <dbReference type="ARBA" id="ARBA00023172"/>
    </source>
</evidence>
<dbReference type="InterPro" id="IPR043502">
    <property type="entry name" value="DNA/RNA_pol_sf"/>
</dbReference>
<organism evidence="19 20">
    <name type="scientific">Tanacetum coccineum</name>
    <dbReference type="NCBI Taxonomy" id="301880"/>
    <lineage>
        <taxon>Eukaryota</taxon>
        <taxon>Viridiplantae</taxon>
        <taxon>Streptophyta</taxon>
        <taxon>Embryophyta</taxon>
        <taxon>Tracheophyta</taxon>
        <taxon>Spermatophyta</taxon>
        <taxon>Magnoliopsida</taxon>
        <taxon>eudicotyledons</taxon>
        <taxon>Gunneridae</taxon>
        <taxon>Pentapetalae</taxon>
        <taxon>asterids</taxon>
        <taxon>campanulids</taxon>
        <taxon>Asterales</taxon>
        <taxon>Asteraceae</taxon>
        <taxon>Asteroideae</taxon>
        <taxon>Anthemideae</taxon>
        <taxon>Anthemidinae</taxon>
        <taxon>Tanacetum</taxon>
    </lineage>
</organism>
<dbReference type="Pfam" id="PF17917">
    <property type="entry name" value="RT_RNaseH"/>
    <property type="match status" value="1"/>
</dbReference>
<dbReference type="Pfam" id="PF22936">
    <property type="entry name" value="Pol_BBD"/>
    <property type="match status" value="1"/>
</dbReference>
<keyword evidence="3" id="KW-0808">Transferase</keyword>
<dbReference type="Gene3D" id="3.10.10.10">
    <property type="entry name" value="HIV Type 1 Reverse Transcriptase, subunit A, domain 1"/>
    <property type="match status" value="1"/>
</dbReference>
<evidence type="ECO:0000256" key="4">
    <source>
        <dbReference type="ARBA" id="ARBA00022695"/>
    </source>
</evidence>
<protein>
    <recommendedName>
        <fullName evidence="1">RNA-directed DNA polymerase</fullName>
        <ecNumber evidence="1">2.7.7.49</ecNumber>
    </recommendedName>
</protein>
<dbReference type="InterPro" id="IPR012337">
    <property type="entry name" value="RNaseH-like_sf"/>
</dbReference>
<dbReference type="Gene3D" id="3.30.420.10">
    <property type="entry name" value="Ribonuclease H-like superfamily/Ribonuclease H"/>
    <property type="match status" value="2"/>
</dbReference>
<dbReference type="CDD" id="cd01647">
    <property type="entry name" value="RT_LTR"/>
    <property type="match status" value="1"/>
</dbReference>
<dbReference type="PROSITE" id="PS50994">
    <property type="entry name" value="INTEGRASE"/>
    <property type="match status" value="1"/>
</dbReference>
<dbReference type="PANTHER" id="PTHR37984">
    <property type="entry name" value="PROTEIN CBG26694"/>
    <property type="match status" value="1"/>
</dbReference>
<reference evidence="19" key="1">
    <citation type="journal article" date="2022" name="Int. J. Mol. Sci.">
        <title>Draft Genome of Tanacetum Coccineum: Genomic Comparison of Closely Related Tanacetum-Family Plants.</title>
        <authorList>
            <person name="Yamashiro T."/>
            <person name="Shiraishi A."/>
            <person name="Nakayama K."/>
            <person name="Satake H."/>
        </authorList>
    </citation>
    <scope>NUCLEOTIDE SEQUENCE</scope>
</reference>
<dbReference type="InterPro" id="IPR054722">
    <property type="entry name" value="PolX-like_BBD"/>
</dbReference>
<comment type="caution">
    <text evidence="19">The sequence shown here is derived from an EMBL/GenBank/DDBJ whole genome shotgun (WGS) entry which is preliminary data.</text>
</comment>
<dbReference type="GO" id="GO:0003964">
    <property type="term" value="F:RNA-directed DNA polymerase activity"/>
    <property type="evidence" value="ECO:0007669"/>
    <property type="project" value="UniProtKB-KW"/>
</dbReference>
<evidence type="ECO:0000313" key="19">
    <source>
        <dbReference type="EMBL" id="GJT55069.1"/>
    </source>
</evidence>
<keyword evidence="5" id="KW-0540">Nuclease</keyword>
<dbReference type="InterPro" id="IPR056924">
    <property type="entry name" value="SH3_Tf2-1"/>
</dbReference>
<dbReference type="Pfam" id="PF25597">
    <property type="entry name" value="SH3_retrovirus"/>
    <property type="match status" value="1"/>
</dbReference>
<gene>
    <name evidence="19" type="ORF">Tco_0990123</name>
</gene>
<feature type="compositionally biased region" description="Low complexity" evidence="16">
    <location>
        <begin position="1249"/>
        <end position="1259"/>
    </location>
</feature>
<keyword evidence="12 19" id="KW-0695">RNA-directed DNA polymerase</keyword>
<dbReference type="PROSITE" id="PS50878">
    <property type="entry name" value="RT_POL"/>
    <property type="match status" value="1"/>
</dbReference>
<dbReference type="InterPro" id="IPR057670">
    <property type="entry name" value="SH3_retrovirus"/>
</dbReference>
<keyword evidence="7" id="KW-0064">Aspartyl protease</keyword>
<dbReference type="InterPro" id="IPR041588">
    <property type="entry name" value="Integrase_H2C2"/>
</dbReference>
<evidence type="ECO:0000256" key="14">
    <source>
        <dbReference type="ARBA" id="ARBA00023125"/>
    </source>
</evidence>
<keyword evidence="6" id="KW-0479">Metal-binding</keyword>
<evidence type="ECO:0000313" key="20">
    <source>
        <dbReference type="Proteomes" id="UP001151760"/>
    </source>
</evidence>
<dbReference type="EC" id="2.7.7.49" evidence="1"/>
<keyword evidence="8" id="KW-0255">Endonuclease</keyword>
<feature type="compositionally biased region" description="Low complexity" evidence="16">
    <location>
        <begin position="1328"/>
        <end position="1342"/>
    </location>
</feature>
<dbReference type="SUPFAM" id="SSF56672">
    <property type="entry name" value="DNA/RNA polymerases"/>
    <property type="match status" value="1"/>
</dbReference>
<evidence type="ECO:0000256" key="7">
    <source>
        <dbReference type="ARBA" id="ARBA00022750"/>
    </source>
</evidence>
<dbReference type="InterPro" id="IPR013103">
    <property type="entry name" value="RVT_2"/>
</dbReference>
<evidence type="ECO:0000256" key="11">
    <source>
        <dbReference type="ARBA" id="ARBA00022908"/>
    </source>
</evidence>
<dbReference type="InterPro" id="IPR036397">
    <property type="entry name" value="RNaseH_sf"/>
</dbReference>
<dbReference type="PANTHER" id="PTHR37984:SF5">
    <property type="entry name" value="PROTEIN NYNRIN-LIKE"/>
    <property type="match status" value="1"/>
</dbReference>
<dbReference type="Pfam" id="PF07727">
    <property type="entry name" value="RVT_2"/>
    <property type="match status" value="2"/>
</dbReference>
<feature type="compositionally biased region" description="Low complexity" evidence="16">
    <location>
        <begin position="1280"/>
        <end position="1291"/>
    </location>
</feature>
<dbReference type="Gene3D" id="1.10.340.70">
    <property type="match status" value="1"/>
</dbReference>
<dbReference type="Gene3D" id="2.40.70.10">
    <property type="entry name" value="Acid Proteases"/>
    <property type="match status" value="1"/>
</dbReference>
<feature type="compositionally biased region" description="Basic and acidic residues" evidence="16">
    <location>
        <begin position="1307"/>
        <end position="1321"/>
    </location>
</feature>
<dbReference type="Gene3D" id="3.10.20.370">
    <property type="match status" value="1"/>
</dbReference>
<keyword evidence="10" id="KW-0460">Magnesium</keyword>
<keyword evidence="14" id="KW-0238">DNA-binding</keyword>
<dbReference type="Pfam" id="PF08284">
    <property type="entry name" value="RVP_2"/>
    <property type="match status" value="1"/>
</dbReference>
<evidence type="ECO:0000256" key="10">
    <source>
        <dbReference type="ARBA" id="ARBA00022842"/>
    </source>
</evidence>
<accession>A0ABQ5EVS9</accession>
<keyword evidence="15" id="KW-0233">DNA recombination</keyword>
<evidence type="ECO:0000256" key="9">
    <source>
        <dbReference type="ARBA" id="ARBA00022801"/>
    </source>
</evidence>
<feature type="domain" description="Reverse transcriptase" evidence="17">
    <location>
        <begin position="206"/>
        <end position="385"/>
    </location>
</feature>
<dbReference type="EMBL" id="BQNB010016726">
    <property type="protein sequence ID" value="GJT55069.1"/>
    <property type="molecule type" value="Genomic_DNA"/>
</dbReference>
<evidence type="ECO:0000256" key="2">
    <source>
        <dbReference type="ARBA" id="ARBA00022670"/>
    </source>
</evidence>
<dbReference type="Pfam" id="PF13976">
    <property type="entry name" value="gag_pre-integrs"/>
    <property type="match status" value="1"/>
</dbReference>
<evidence type="ECO:0000256" key="16">
    <source>
        <dbReference type="SAM" id="MobiDB-lite"/>
    </source>
</evidence>
<keyword evidence="11" id="KW-0229">DNA integration</keyword>
<dbReference type="Gene3D" id="3.30.70.270">
    <property type="match status" value="2"/>
</dbReference>
<feature type="domain" description="Integrase catalytic" evidence="18">
    <location>
        <begin position="728"/>
        <end position="850"/>
    </location>
</feature>
<keyword evidence="4" id="KW-0548">Nucleotidyltransferase</keyword>
<dbReference type="InterPro" id="IPR001584">
    <property type="entry name" value="Integrase_cat-core"/>
</dbReference>
<evidence type="ECO:0000256" key="1">
    <source>
        <dbReference type="ARBA" id="ARBA00012493"/>
    </source>
</evidence>
<keyword evidence="20" id="KW-1185">Reference proteome</keyword>
<evidence type="ECO:0000256" key="6">
    <source>
        <dbReference type="ARBA" id="ARBA00022723"/>
    </source>
</evidence>
<keyword evidence="13" id="KW-0239">DNA-directed DNA polymerase</keyword>
<dbReference type="Pfam" id="PF24626">
    <property type="entry name" value="SH3_Tf2-1"/>
    <property type="match status" value="1"/>
</dbReference>
<dbReference type="InterPro" id="IPR050951">
    <property type="entry name" value="Retrovirus_Pol_polyprotein"/>
</dbReference>